<protein>
    <submittedName>
        <fullName evidence="2">Uncharacterized protein</fullName>
    </submittedName>
</protein>
<evidence type="ECO:0000313" key="2">
    <source>
        <dbReference type="EMBL" id="KAK2643246.1"/>
    </source>
</evidence>
<keyword evidence="3" id="KW-1185">Reference proteome</keyword>
<gene>
    <name evidence="2" type="ORF">Ddye_025009</name>
</gene>
<proteinExistence type="predicted"/>
<comment type="caution">
    <text evidence="2">The sequence shown here is derived from an EMBL/GenBank/DDBJ whole genome shotgun (WGS) entry which is preliminary data.</text>
</comment>
<evidence type="ECO:0000313" key="3">
    <source>
        <dbReference type="Proteomes" id="UP001280121"/>
    </source>
</evidence>
<dbReference type="Proteomes" id="UP001280121">
    <property type="component" value="Unassembled WGS sequence"/>
</dbReference>
<sequence>MKKEICGRISQTAHRCYNWFDMNYQNPNSGNSNNNTGAQNGNNDHNQGTNSHDNHAQGHFAAQNINP</sequence>
<feature type="compositionally biased region" description="Low complexity" evidence="1">
    <location>
        <begin position="23"/>
        <end position="46"/>
    </location>
</feature>
<dbReference type="EMBL" id="JANJYI010000007">
    <property type="protein sequence ID" value="KAK2643246.1"/>
    <property type="molecule type" value="Genomic_DNA"/>
</dbReference>
<name>A0AAD9WU52_9ROSI</name>
<evidence type="ECO:0000256" key="1">
    <source>
        <dbReference type="SAM" id="MobiDB-lite"/>
    </source>
</evidence>
<dbReference type="AlphaFoldDB" id="A0AAD9WU52"/>
<accession>A0AAD9WU52</accession>
<reference evidence="2" key="1">
    <citation type="journal article" date="2023" name="Plant J.">
        <title>Genome sequences and population genomics provide insights into the demographic history, inbreeding, and mutation load of two 'living fossil' tree species of Dipteronia.</title>
        <authorList>
            <person name="Feng Y."/>
            <person name="Comes H.P."/>
            <person name="Chen J."/>
            <person name="Zhu S."/>
            <person name="Lu R."/>
            <person name="Zhang X."/>
            <person name="Li P."/>
            <person name="Qiu J."/>
            <person name="Olsen K.M."/>
            <person name="Qiu Y."/>
        </authorList>
    </citation>
    <scope>NUCLEOTIDE SEQUENCE</scope>
    <source>
        <strain evidence="2">KIB01</strain>
    </source>
</reference>
<feature type="region of interest" description="Disordered" evidence="1">
    <location>
        <begin position="22"/>
        <end position="67"/>
    </location>
</feature>
<organism evidence="2 3">
    <name type="scientific">Dipteronia dyeriana</name>
    <dbReference type="NCBI Taxonomy" id="168575"/>
    <lineage>
        <taxon>Eukaryota</taxon>
        <taxon>Viridiplantae</taxon>
        <taxon>Streptophyta</taxon>
        <taxon>Embryophyta</taxon>
        <taxon>Tracheophyta</taxon>
        <taxon>Spermatophyta</taxon>
        <taxon>Magnoliopsida</taxon>
        <taxon>eudicotyledons</taxon>
        <taxon>Gunneridae</taxon>
        <taxon>Pentapetalae</taxon>
        <taxon>rosids</taxon>
        <taxon>malvids</taxon>
        <taxon>Sapindales</taxon>
        <taxon>Sapindaceae</taxon>
        <taxon>Hippocastanoideae</taxon>
        <taxon>Acereae</taxon>
        <taxon>Dipteronia</taxon>
    </lineage>
</organism>